<proteinExistence type="predicted"/>
<dbReference type="GO" id="GO:0003677">
    <property type="term" value="F:DNA binding"/>
    <property type="evidence" value="ECO:0007669"/>
    <property type="project" value="InterPro"/>
</dbReference>
<organism evidence="2 3">
    <name type="scientific">Klebsiella michiganensis</name>
    <dbReference type="NCBI Taxonomy" id="1134687"/>
    <lineage>
        <taxon>Bacteria</taxon>
        <taxon>Pseudomonadati</taxon>
        <taxon>Pseudomonadota</taxon>
        <taxon>Gammaproteobacteria</taxon>
        <taxon>Enterobacterales</taxon>
        <taxon>Enterobacteriaceae</taxon>
        <taxon>Klebsiella/Raoultella group</taxon>
        <taxon>Klebsiella</taxon>
    </lineage>
</organism>
<feature type="domain" description="Transposase IS116/IS110/IS902 C-terminal" evidence="1">
    <location>
        <begin position="2"/>
        <end position="35"/>
    </location>
</feature>
<dbReference type="Pfam" id="PF02371">
    <property type="entry name" value="Transposase_20"/>
    <property type="match status" value="1"/>
</dbReference>
<dbReference type="GO" id="GO:0006313">
    <property type="term" value="P:DNA transposition"/>
    <property type="evidence" value="ECO:0007669"/>
    <property type="project" value="InterPro"/>
</dbReference>
<dbReference type="InterPro" id="IPR003346">
    <property type="entry name" value="Transposase_20"/>
</dbReference>
<protein>
    <submittedName>
        <fullName evidence="2">Transposase IS116/IS110/IS902 family</fullName>
    </submittedName>
</protein>
<comment type="caution">
    <text evidence="2">The sequence shown here is derived from an EMBL/GenBank/DDBJ whole genome shotgun (WGS) entry which is preliminary data.</text>
</comment>
<reference evidence="2 3" key="1">
    <citation type="submission" date="2018-06" db="EMBL/GenBank/DDBJ databases">
        <authorList>
            <consortium name="Pathogen Informatics"/>
            <person name="Doyle S."/>
        </authorList>
    </citation>
    <scope>NUCLEOTIDE SEQUENCE [LARGE SCALE GENOMIC DNA]</scope>
    <source>
        <strain evidence="2 3">NCTC11685</strain>
    </source>
</reference>
<sequence>MQHESGSSVMRASRMSKAGPVQLRKALYMPALSALYHYGVGKSVQEKAGRERKAGKSHH</sequence>
<evidence type="ECO:0000313" key="3">
    <source>
        <dbReference type="Proteomes" id="UP000254863"/>
    </source>
</evidence>
<dbReference type="AlphaFoldDB" id="A0A7H4PKI5"/>
<evidence type="ECO:0000313" key="2">
    <source>
        <dbReference type="EMBL" id="STW78908.1"/>
    </source>
</evidence>
<evidence type="ECO:0000259" key="1">
    <source>
        <dbReference type="Pfam" id="PF02371"/>
    </source>
</evidence>
<gene>
    <name evidence="2" type="ORF">NCTC11685_06226</name>
</gene>
<dbReference type="Proteomes" id="UP000254863">
    <property type="component" value="Unassembled WGS sequence"/>
</dbReference>
<dbReference type="GO" id="GO:0004803">
    <property type="term" value="F:transposase activity"/>
    <property type="evidence" value="ECO:0007669"/>
    <property type="project" value="InterPro"/>
</dbReference>
<name>A0A7H4PKI5_9ENTR</name>
<dbReference type="EMBL" id="UGMS01000003">
    <property type="protein sequence ID" value="STW78908.1"/>
    <property type="molecule type" value="Genomic_DNA"/>
</dbReference>
<accession>A0A7H4PKI5</accession>